<evidence type="ECO:0000313" key="2">
    <source>
        <dbReference type="EMBL" id="KAL3498109.1"/>
    </source>
</evidence>
<feature type="region of interest" description="Disordered" evidence="1">
    <location>
        <begin position="68"/>
        <end position="87"/>
    </location>
</feature>
<proteinExistence type="predicted"/>
<dbReference type="Proteomes" id="UP001630127">
    <property type="component" value="Unassembled WGS sequence"/>
</dbReference>
<accession>A0ABD2XXX1</accession>
<reference evidence="2 3" key="1">
    <citation type="submission" date="2024-11" db="EMBL/GenBank/DDBJ databases">
        <title>A near-complete genome assembly of Cinchona calisaya.</title>
        <authorList>
            <person name="Lian D.C."/>
            <person name="Zhao X.W."/>
            <person name="Wei L."/>
        </authorList>
    </citation>
    <scope>NUCLEOTIDE SEQUENCE [LARGE SCALE GENOMIC DNA]</scope>
    <source>
        <tissue evidence="2">Nenye</tissue>
    </source>
</reference>
<evidence type="ECO:0000256" key="1">
    <source>
        <dbReference type="SAM" id="MobiDB-lite"/>
    </source>
</evidence>
<dbReference type="AlphaFoldDB" id="A0ABD2XXX1"/>
<comment type="caution">
    <text evidence="2">The sequence shown here is derived from an EMBL/GenBank/DDBJ whole genome shotgun (WGS) entry which is preliminary data.</text>
</comment>
<gene>
    <name evidence="2" type="ORF">ACH5RR_040841</name>
</gene>
<protein>
    <submittedName>
        <fullName evidence="2">Uncharacterized protein</fullName>
    </submittedName>
</protein>
<evidence type="ECO:0000313" key="3">
    <source>
        <dbReference type="Proteomes" id="UP001630127"/>
    </source>
</evidence>
<organism evidence="2 3">
    <name type="scientific">Cinchona calisaya</name>
    <dbReference type="NCBI Taxonomy" id="153742"/>
    <lineage>
        <taxon>Eukaryota</taxon>
        <taxon>Viridiplantae</taxon>
        <taxon>Streptophyta</taxon>
        <taxon>Embryophyta</taxon>
        <taxon>Tracheophyta</taxon>
        <taxon>Spermatophyta</taxon>
        <taxon>Magnoliopsida</taxon>
        <taxon>eudicotyledons</taxon>
        <taxon>Gunneridae</taxon>
        <taxon>Pentapetalae</taxon>
        <taxon>asterids</taxon>
        <taxon>lamiids</taxon>
        <taxon>Gentianales</taxon>
        <taxon>Rubiaceae</taxon>
        <taxon>Cinchonoideae</taxon>
        <taxon>Cinchoneae</taxon>
        <taxon>Cinchona</taxon>
    </lineage>
</organism>
<dbReference type="EMBL" id="JBJUIK010000017">
    <property type="protein sequence ID" value="KAL3498109.1"/>
    <property type="molecule type" value="Genomic_DNA"/>
</dbReference>
<keyword evidence="3" id="KW-1185">Reference proteome</keyword>
<name>A0ABD2XXX1_9GENT</name>
<sequence length="87" mass="9076">MKIEALAGVIEDNTVPTHIMDAELVSTLIDVDTTIVYRASALDSTIMAIRGAVAEVGANSLGAGLSISARPSNSGHPERCQTRNPTL</sequence>